<evidence type="ECO:0000256" key="1">
    <source>
        <dbReference type="SAM" id="Phobius"/>
    </source>
</evidence>
<dbReference type="OrthoDB" id="6228158at2"/>
<dbReference type="EMBL" id="CP034759">
    <property type="protein sequence ID" value="QBG35801.1"/>
    <property type="molecule type" value="Genomic_DNA"/>
</dbReference>
<gene>
    <name evidence="2" type="ORF">EMK97_08790</name>
</gene>
<evidence type="ECO:0000313" key="3">
    <source>
        <dbReference type="Proteomes" id="UP000290244"/>
    </source>
</evidence>
<reference evidence="2 3" key="1">
    <citation type="submission" date="2018-12" db="EMBL/GenBank/DDBJ databases">
        <title>Complete genome of Litorilituus sediminis.</title>
        <authorList>
            <person name="Liu A."/>
            <person name="Rong J."/>
        </authorList>
    </citation>
    <scope>NUCLEOTIDE SEQUENCE [LARGE SCALE GENOMIC DNA]</scope>
    <source>
        <strain evidence="2 3">JCM 17549</strain>
    </source>
</reference>
<dbReference type="KEGG" id="lsd:EMK97_08790"/>
<feature type="transmembrane region" description="Helical" evidence="1">
    <location>
        <begin position="37"/>
        <end position="58"/>
    </location>
</feature>
<dbReference type="Proteomes" id="UP000290244">
    <property type="component" value="Chromosome"/>
</dbReference>
<organism evidence="2 3">
    <name type="scientific">Litorilituus sediminis</name>
    <dbReference type="NCBI Taxonomy" id="718192"/>
    <lineage>
        <taxon>Bacteria</taxon>
        <taxon>Pseudomonadati</taxon>
        <taxon>Pseudomonadota</taxon>
        <taxon>Gammaproteobacteria</taxon>
        <taxon>Alteromonadales</taxon>
        <taxon>Colwelliaceae</taxon>
        <taxon>Litorilituus</taxon>
    </lineage>
</organism>
<keyword evidence="1" id="KW-0472">Membrane</keyword>
<keyword evidence="3" id="KW-1185">Reference proteome</keyword>
<dbReference type="AlphaFoldDB" id="A0A4P6P376"/>
<accession>A0A4P6P376</accession>
<keyword evidence="1" id="KW-0812">Transmembrane</keyword>
<name>A0A4P6P376_9GAMM</name>
<proteinExistence type="predicted"/>
<evidence type="ECO:0000313" key="2">
    <source>
        <dbReference type="EMBL" id="QBG35801.1"/>
    </source>
</evidence>
<dbReference type="RefSeq" id="WP_130601334.1">
    <property type="nucleotide sequence ID" value="NZ_CP034759.1"/>
</dbReference>
<protein>
    <submittedName>
        <fullName evidence="2">Uncharacterized protein</fullName>
    </submittedName>
</protein>
<sequence length="69" mass="7961">MLFAIFWLHVSLLDFINVSQRGSLFLWQENLQIKPIVLHIVIAASALAFYILISWLFAKLSQLSERAKS</sequence>
<keyword evidence="1" id="KW-1133">Transmembrane helix</keyword>